<accession>A0AAU8ADE6</accession>
<reference evidence="1" key="1">
    <citation type="submission" date="2023-02" db="EMBL/GenBank/DDBJ databases">
        <title>Description and genomic characterization of Salipiger bruguierae sp. nov., isolated from the sediment of mangrove plant Bruguiera sexangula.</title>
        <authorList>
            <person name="Long M."/>
        </authorList>
    </citation>
    <scope>NUCLEOTIDE SEQUENCE</scope>
    <source>
        <strain evidence="1">H15</strain>
    </source>
</reference>
<protein>
    <recommendedName>
        <fullName evidence="2">SGNH hydrolase-type esterase domain-containing protein</fullName>
    </recommendedName>
</protein>
<gene>
    <name evidence="1" type="ORF">PVT71_10110</name>
</gene>
<organism evidence="1">
    <name type="scientific">Alloyangia sp. H15</name>
    <dbReference type="NCBI Taxonomy" id="3029062"/>
    <lineage>
        <taxon>Bacteria</taxon>
        <taxon>Pseudomonadati</taxon>
        <taxon>Pseudomonadota</taxon>
        <taxon>Alphaproteobacteria</taxon>
        <taxon>Rhodobacterales</taxon>
        <taxon>Roseobacteraceae</taxon>
        <taxon>Alloyangia</taxon>
    </lineage>
</organism>
<dbReference type="RefSeq" id="WP_353471658.1">
    <property type="nucleotide sequence ID" value="NZ_CP123384.1"/>
</dbReference>
<dbReference type="AlphaFoldDB" id="A0AAU8ADE6"/>
<proteinExistence type="predicted"/>
<name>A0AAU8ADE6_9RHOB</name>
<evidence type="ECO:0008006" key="2">
    <source>
        <dbReference type="Google" id="ProtNLM"/>
    </source>
</evidence>
<dbReference type="EMBL" id="CP123384">
    <property type="protein sequence ID" value="XCC92830.1"/>
    <property type="molecule type" value="Genomic_DNA"/>
</dbReference>
<evidence type="ECO:0000313" key="1">
    <source>
        <dbReference type="EMBL" id="XCC92830.1"/>
    </source>
</evidence>
<sequence>MFEAPVQSLTVQILPGFIAALGPDPAPEEVAFAELQARQLATQQALFETQALGFGPENAVTNEVTHASYSGEISGDTVLNLANAGARALGTQEPFGPGTRYDSNLGAQLARFADLQAGTVAPDASAVLFIGANDLSDAVGDALDQPRGCA</sequence>